<sequence>MEDANSFEDRQTPMVGPRESALIKSEPSEVVNTTNFNCSTAEPDSRVSSTSQMLNTSLSTAVQVLCLHCSNENSPV</sequence>
<reference evidence="2" key="1">
    <citation type="submission" date="2021-06" db="EMBL/GenBank/DDBJ databases">
        <title>Parelaphostrongylus tenuis whole genome reference sequence.</title>
        <authorList>
            <person name="Garwood T.J."/>
            <person name="Larsen P.A."/>
            <person name="Fountain-Jones N.M."/>
            <person name="Garbe J.R."/>
            <person name="Macchietto M.G."/>
            <person name="Kania S.A."/>
            <person name="Gerhold R.W."/>
            <person name="Richards J.E."/>
            <person name="Wolf T.M."/>
        </authorList>
    </citation>
    <scope>NUCLEOTIDE SEQUENCE</scope>
    <source>
        <strain evidence="2">MNPRO001-30</strain>
        <tissue evidence="2">Meninges</tissue>
    </source>
</reference>
<name>A0AAD5MBQ0_PARTN</name>
<accession>A0AAD5MBQ0</accession>
<proteinExistence type="predicted"/>
<dbReference type="AlphaFoldDB" id="A0AAD5MBQ0"/>
<comment type="caution">
    <text evidence="2">The sequence shown here is derived from an EMBL/GenBank/DDBJ whole genome shotgun (WGS) entry which is preliminary data.</text>
</comment>
<protein>
    <submittedName>
        <fullName evidence="2">Uncharacterized protein</fullName>
    </submittedName>
</protein>
<evidence type="ECO:0000256" key="1">
    <source>
        <dbReference type="SAM" id="MobiDB-lite"/>
    </source>
</evidence>
<gene>
    <name evidence="2" type="ORF">KIN20_013161</name>
</gene>
<evidence type="ECO:0000313" key="2">
    <source>
        <dbReference type="EMBL" id="KAJ1355667.1"/>
    </source>
</evidence>
<feature type="region of interest" description="Disordered" evidence="1">
    <location>
        <begin position="1"/>
        <end position="23"/>
    </location>
</feature>
<dbReference type="Proteomes" id="UP001196413">
    <property type="component" value="Unassembled WGS sequence"/>
</dbReference>
<dbReference type="EMBL" id="JAHQIW010002545">
    <property type="protein sequence ID" value="KAJ1355667.1"/>
    <property type="molecule type" value="Genomic_DNA"/>
</dbReference>
<evidence type="ECO:0000313" key="3">
    <source>
        <dbReference type="Proteomes" id="UP001196413"/>
    </source>
</evidence>
<keyword evidence="3" id="KW-1185">Reference proteome</keyword>
<organism evidence="2 3">
    <name type="scientific">Parelaphostrongylus tenuis</name>
    <name type="common">Meningeal worm</name>
    <dbReference type="NCBI Taxonomy" id="148309"/>
    <lineage>
        <taxon>Eukaryota</taxon>
        <taxon>Metazoa</taxon>
        <taxon>Ecdysozoa</taxon>
        <taxon>Nematoda</taxon>
        <taxon>Chromadorea</taxon>
        <taxon>Rhabditida</taxon>
        <taxon>Rhabditina</taxon>
        <taxon>Rhabditomorpha</taxon>
        <taxon>Strongyloidea</taxon>
        <taxon>Metastrongylidae</taxon>
        <taxon>Parelaphostrongylus</taxon>
    </lineage>
</organism>